<feature type="signal peptide" evidence="3">
    <location>
        <begin position="1"/>
        <end position="19"/>
    </location>
</feature>
<evidence type="ECO:0000256" key="3">
    <source>
        <dbReference type="SAM" id="SignalP"/>
    </source>
</evidence>
<keyword evidence="3" id="KW-0732">Signal</keyword>
<evidence type="ECO:0000256" key="1">
    <source>
        <dbReference type="SAM" id="MobiDB-lite"/>
    </source>
</evidence>
<proteinExistence type="predicted"/>
<feature type="compositionally biased region" description="Basic residues" evidence="1">
    <location>
        <begin position="282"/>
        <end position="294"/>
    </location>
</feature>
<feature type="region of interest" description="Disordered" evidence="1">
    <location>
        <begin position="220"/>
        <end position="251"/>
    </location>
</feature>
<name>A0A7E4W5V1_PANRE</name>
<feature type="transmembrane region" description="Helical" evidence="2">
    <location>
        <begin position="153"/>
        <end position="176"/>
    </location>
</feature>
<sequence length="336" mass="36494">MQMSSNILVFTSLICFGHAEVVLKQGKIQTVAFEGNELIIQLENPQRQNGAFKMCFGSTPNVRYELCPPGYGGAWINLLEGTRTYKLNRQGKLGRDLTIGGGIVFNADGTINVLVVGMPYGAIVKLLNAEIPVATTTSAPTEKDTSNKATTGIIVTVIILILSIFIIGGTVLYFCWYRKRSNRQTQTTGSQVYLTVDEVRKPDKTLPKMAVKPYVQPPLKRQALMPSTTTSTTRASEDKPQLVTSTKPEPNASVALNTNCVSLIHASAQMSTPDAVSMQKSGKAKASKKSRRHVSTISKTMRSDKPVEPSSLFPGYVDDPVSKSQAESSRCETDAV</sequence>
<keyword evidence="2" id="KW-0812">Transmembrane</keyword>
<accession>A0A7E4W5V1</accession>
<dbReference type="AlphaFoldDB" id="A0A7E4W5V1"/>
<feature type="region of interest" description="Disordered" evidence="1">
    <location>
        <begin position="271"/>
        <end position="336"/>
    </location>
</feature>
<feature type="compositionally biased region" description="Polar residues" evidence="1">
    <location>
        <begin position="225"/>
        <end position="234"/>
    </location>
</feature>
<reference evidence="4" key="1">
    <citation type="journal article" date="2013" name="Genetics">
        <title>The draft genome and transcriptome of Panagrellus redivivus are shaped by the harsh demands of a free-living lifestyle.</title>
        <authorList>
            <person name="Srinivasan J."/>
            <person name="Dillman A.R."/>
            <person name="Macchietto M.G."/>
            <person name="Heikkinen L."/>
            <person name="Lakso M."/>
            <person name="Fracchia K.M."/>
            <person name="Antoshechkin I."/>
            <person name="Mortazavi A."/>
            <person name="Wong G."/>
            <person name="Sternberg P.W."/>
        </authorList>
    </citation>
    <scope>NUCLEOTIDE SEQUENCE [LARGE SCALE GENOMIC DNA]</scope>
    <source>
        <strain evidence="4">MT8872</strain>
    </source>
</reference>
<evidence type="ECO:0000313" key="5">
    <source>
        <dbReference type="WBParaSite" id="Pan_g6449.t1"/>
    </source>
</evidence>
<dbReference type="Proteomes" id="UP000492821">
    <property type="component" value="Unassembled WGS sequence"/>
</dbReference>
<feature type="chain" id="PRO_5028994723" evidence="3">
    <location>
        <begin position="20"/>
        <end position="336"/>
    </location>
</feature>
<keyword evidence="2" id="KW-0472">Membrane</keyword>
<feature type="compositionally biased region" description="Polar residues" evidence="1">
    <location>
        <begin position="242"/>
        <end position="251"/>
    </location>
</feature>
<organism evidence="4 5">
    <name type="scientific">Panagrellus redivivus</name>
    <name type="common">Microworm</name>
    <dbReference type="NCBI Taxonomy" id="6233"/>
    <lineage>
        <taxon>Eukaryota</taxon>
        <taxon>Metazoa</taxon>
        <taxon>Ecdysozoa</taxon>
        <taxon>Nematoda</taxon>
        <taxon>Chromadorea</taxon>
        <taxon>Rhabditida</taxon>
        <taxon>Tylenchina</taxon>
        <taxon>Panagrolaimomorpha</taxon>
        <taxon>Panagrolaimoidea</taxon>
        <taxon>Panagrolaimidae</taxon>
        <taxon>Panagrellus</taxon>
    </lineage>
</organism>
<evidence type="ECO:0000256" key="2">
    <source>
        <dbReference type="SAM" id="Phobius"/>
    </source>
</evidence>
<protein>
    <submittedName>
        <fullName evidence="5">Mid2 domain-containing protein</fullName>
    </submittedName>
</protein>
<reference evidence="5" key="2">
    <citation type="submission" date="2020-10" db="UniProtKB">
        <authorList>
            <consortium name="WormBaseParasite"/>
        </authorList>
    </citation>
    <scope>IDENTIFICATION</scope>
</reference>
<keyword evidence="4" id="KW-1185">Reference proteome</keyword>
<keyword evidence="2" id="KW-1133">Transmembrane helix</keyword>
<evidence type="ECO:0000313" key="4">
    <source>
        <dbReference type="Proteomes" id="UP000492821"/>
    </source>
</evidence>
<dbReference type="WBParaSite" id="Pan_g6449.t1">
    <property type="protein sequence ID" value="Pan_g6449.t1"/>
    <property type="gene ID" value="Pan_g6449"/>
</dbReference>